<accession>A0A162QG93</accession>
<dbReference type="RefSeq" id="WP_066630950.1">
    <property type="nucleotide sequence ID" value="NZ_FQXL01000046.1"/>
</dbReference>
<dbReference type="EMBL" id="LWAE01000017">
    <property type="protein sequence ID" value="KZL88504.1"/>
    <property type="molecule type" value="Genomic_DNA"/>
</dbReference>
<dbReference type="Proteomes" id="UP000076603">
    <property type="component" value="Unassembled WGS sequence"/>
</dbReference>
<proteinExistence type="predicted"/>
<protein>
    <submittedName>
        <fullName evidence="1">Uncharacterized protein</fullName>
    </submittedName>
</protein>
<dbReference type="PATRIC" id="fig|1121326.3.peg.6225"/>
<sequence length="127" mass="15077">MDFQDFETCKKCSRRGKCKNACKNFINSEQQVEIDRGFWLSGLRVDMARQVEGDRKTEEFNQMRNNLLNKINIEQTIQYATEENGFREAKVIQKTENFIAIRRENSRYVSVINFLDIYTRDVAVTNY</sequence>
<dbReference type="STRING" id="1121326.CLMAG_61590"/>
<dbReference type="AlphaFoldDB" id="A0A162QG93"/>
<evidence type="ECO:0000313" key="1">
    <source>
        <dbReference type="EMBL" id="KZL88504.1"/>
    </source>
</evidence>
<comment type="caution">
    <text evidence="1">The sequence shown here is derived from an EMBL/GenBank/DDBJ whole genome shotgun (WGS) entry which is preliminary data.</text>
</comment>
<organism evidence="1 2">
    <name type="scientific">Clostridium magnum DSM 2767</name>
    <dbReference type="NCBI Taxonomy" id="1121326"/>
    <lineage>
        <taxon>Bacteria</taxon>
        <taxon>Bacillati</taxon>
        <taxon>Bacillota</taxon>
        <taxon>Clostridia</taxon>
        <taxon>Eubacteriales</taxon>
        <taxon>Clostridiaceae</taxon>
        <taxon>Clostridium</taxon>
    </lineage>
</organism>
<gene>
    <name evidence="1" type="ORF">CLMAG_61590</name>
</gene>
<evidence type="ECO:0000313" key="2">
    <source>
        <dbReference type="Proteomes" id="UP000076603"/>
    </source>
</evidence>
<keyword evidence="2" id="KW-1185">Reference proteome</keyword>
<name>A0A162QG93_9CLOT</name>
<reference evidence="1 2" key="1">
    <citation type="submission" date="2016-04" db="EMBL/GenBank/DDBJ databases">
        <title>Genome sequence of Clostridium magnum DSM 2767.</title>
        <authorList>
            <person name="Poehlein A."/>
            <person name="Uhlig R."/>
            <person name="Fischer R."/>
            <person name="Bahl H."/>
            <person name="Daniel R."/>
        </authorList>
    </citation>
    <scope>NUCLEOTIDE SEQUENCE [LARGE SCALE GENOMIC DNA]</scope>
    <source>
        <strain evidence="1 2">DSM 2767</strain>
    </source>
</reference>